<keyword evidence="7" id="KW-0677">Repeat</keyword>
<keyword evidence="9" id="KW-0418">Kinase</keyword>
<evidence type="ECO:0000256" key="13">
    <source>
        <dbReference type="ARBA" id="ARBA00023137"/>
    </source>
</evidence>
<keyword evidence="16" id="KW-0325">Glycoprotein</keyword>
<dbReference type="GeneTree" id="ENSGT00940000159880"/>
<feature type="chain" id="PRO_5018756300" description="receptor protein-tyrosine kinase" evidence="18">
    <location>
        <begin position="20"/>
        <end position="344"/>
    </location>
</feature>
<evidence type="ECO:0000256" key="15">
    <source>
        <dbReference type="ARBA" id="ARBA00023170"/>
    </source>
</evidence>
<feature type="domain" description="Ig-like" evidence="19">
    <location>
        <begin position="229"/>
        <end position="318"/>
    </location>
</feature>
<feature type="signal peptide" evidence="18">
    <location>
        <begin position="1"/>
        <end position="19"/>
    </location>
</feature>
<protein>
    <recommendedName>
        <fullName evidence="2">receptor protein-tyrosine kinase</fullName>
        <ecNumber evidence="2">2.7.10.1</ecNumber>
    </recommendedName>
</protein>
<keyword evidence="5" id="KW-0812">Transmembrane</keyword>
<dbReference type="PANTHER" id="PTHR19890">
    <property type="entry name" value="FIBROBLAST GROWTH FACTOR RECEPTOR"/>
    <property type="match status" value="1"/>
</dbReference>
<evidence type="ECO:0000256" key="6">
    <source>
        <dbReference type="ARBA" id="ARBA00022729"/>
    </source>
</evidence>
<feature type="domain" description="Ig-like" evidence="19">
    <location>
        <begin position="38"/>
        <end position="110"/>
    </location>
</feature>
<keyword evidence="12" id="KW-0472">Membrane</keyword>
<dbReference type="Ensembl" id="ENSCVAT00000007867.1">
    <property type="protein sequence ID" value="ENSCVAP00000004724.1"/>
    <property type="gene ID" value="ENSCVAG00000006981.1"/>
</dbReference>
<reference evidence="20" key="2">
    <citation type="submission" date="2025-09" db="UniProtKB">
        <authorList>
            <consortium name="Ensembl"/>
        </authorList>
    </citation>
    <scope>IDENTIFICATION</scope>
</reference>
<feature type="domain" description="Ig-like" evidence="19">
    <location>
        <begin position="127"/>
        <end position="220"/>
    </location>
</feature>
<keyword evidence="10" id="KW-0067">ATP-binding</keyword>
<keyword evidence="4" id="KW-0808">Transferase</keyword>
<dbReference type="Gene3D" id="2.60.40.10">
    <property type="entry name" value="Immunoglobulins"/>
    <property type="match status" value="3"/>
</dbReference>
<dbReference type="InterPro" id="IPR003599">
    <property type="entry name" value="Ig_sub"/>
</dbReference>
<comment type="subcellular location">
    <subcellularLocation>
        <location evidence="1">Membrane</location>
        <topology evidence="1">Single-pass membrane protein</topology>
    </subcellularLocation>
</comment>
<dbReference type="CDD" id="cd04974">
    <property type="entry name" value="IgI_3_FGFR"/>
    <property type="match status" value="1"/>
</dbReference>
<evidence type="ECO:0000256" key="3">
    <source>
        <dbReference type="ARBA" id="ARBA00022553"/>
    </source>
</evidence>
<dbReference type="InterPro" id="IPR013098">
    <property type="entry name" value="Ig_I-set"/>
</dbReference>
<keyword evidence="21" id="KW-1185">Reference proteome</keyword>
<evidence type="ECO:0000256" key="9">
    <source>
        <dbReference type="ARBA" id="ARBA00022777"/>
    </source>
</evidence>
<proteinExistence type="predicted"/>
<dbReference type="InterPro" id="IPR052615">
    <property type="entry name" value="FGFRL"/>
</dbReference>
<dbReference type="InterPro" id="IPR007110">
    <property type="entry name" value="Ig-like_dom"/>
</dbReference>
<name>A0A3Q2CHT2_CYPVA</name>
<accession>A0A3Q2CHT2</accession>
<dbReference type="Pfam" id="PF07679">
    <property type="entry name" value="I-set"/>
    <property type="match status" value="1"/>
</dbReference>
<dbReference type="FunFam" id="2.60.40.10:FF:000423">
    <property type="entry name" value="Fibroblast growth factor receptor"/>
    <property type="match status" value="1"/>
</dbReference>
<evidence type="ECO:0000256" key="7">
    <source>
        <dbReference type="ARBA" id="ARBA00022737"/>
    </source>
</evidence>
<evidence type="ECO:0000256" key="1">
    <source>
        <dbReference type="ARBA" id="ARBA00004167"/>
    </source>
</evidence>
<dbReference type="Proteomes" id="UP000265020">
    <property type="component" value="Unassembled WGS sequence"/>
</dbReference>
<dbReference type="FunFam" id="2.60.40.10:FF:000016">
    <property type="entry name" value="Fibroblast growth factor receptor"/>
    <property type="match status" value="1"/>
</dbReference>
<keyword evidence="3" id="KW-0597">Phosphoprotein</keyword>
<evidence type="ECO:0000256" key="14">
    <source>
        <dbReference type="ARBA" id="ARBA00023157"/>
    </source>
</evidence>
<dbReference type="GO" id="GO:0017134">
    <property type="term" value="F:fibroblast growth factor binding"/>
    <property type="evidence" value="ECO:0007669"/>
    <property type="project" value="TreeGrafter"/>
</dbReference>
<evidence type="ECO:0000256" key="5">
    <source>
        <dbReference type="ARBA" id="ARBA00022692"/>
    </source>
</evidence>
<sequence>MLCASLLCFALSVYCICSASDSVSSEAAFLENFVLGTGETLEMSCNPEDPSKPVVWFKDAVGLVSGNRTRVIQRTLRIINVSYEDSGVYTCRLAHTNALSCVSHVSDSLSSGDDEDYDEDPVEAGAPYWTRPDRMDKKLLAVPAANTVKFRCAAEGNPMPTIHWLKNGKEFKGEERMGGIKLRHQQWSLVMESAVPSDRGNYTCVVQNKHGTISHTYQLDVLERSPHRPILQAGLPANQTVVVGSNVEFHCKVYSDAQPHIQWLKHIEVNGSRYGPDGAPYVNVLKSNVSKHKVTHSRLKLSNVTDKDAGKYWLRASNFVGTSEKAFWLMVHKPAQRCDGNIPY</sequence>
<dbReference type="SUPFAM" id="SSF48726">
    <property type="entry name" value="Immunoglobulin"/>
    <property type="match status" value="3"/>
</dbReference>
<dbReference type="EC" id="2.7.10.1" evidence="2"/>
<dbReference type="SMART" id="SM00408">
    <property type="entry name" value="IGc2"/>
    <property type="match status" value="3"/>
</dbReference>
<dbReference type="Pfam" id="PF13927">
    <property type="entry name" value="Ig_3"/>
    <property type="match status" value="1"/>
</dbReference>
<keyword evidence="11" id="KW-1133">Transmembrane helix</keyword>
<evidence type="ECO:0000256" key="8">
    <source>
        <dbReference type="ARBA" id="ARBA00022741"/>
    </source>
</evidence>
<evidence type="ECO:0000256" key="12">
    <source>
        <dbReference type="ARBA" id="ARBA00023136"/>
    </source>
</evidence>
<dbReference type="InterPro" id="IPR013783">
    <property type="entry name" value="Ig-like_fold"/>
</dbReference>
<evidence type="ECO:0000313" key="20">
    <source>
        <dbReference type="Ensembl" id="ENSCVAP00000004724.1"/>
    </source>
</evidence>
<dbReference type="GO" id="GO:0005524">
    <property type="term" value="F:ATP binding"/>
    <property type="evidence" value="ECO:0007669"/>
    <property type="project" value="UniProtKB-KW"/>
</dbReference>
<dbReference type="PANTHER" id="PTHR19890:SF10">
    <property type="entry name" value="FIBROBLAST GROWTH FACTOR RECEPTOR-LIKE 1"/>
    <property type="match status" value="1"/>
</dbReference>
<dbReference type="Pfam" id="PF00047">
    <property type="entry name" value="ig"/>
    <property type="match status" value="1"/>
</dbReference>
<evidence type="ECO:0000256" key="16">
    <source>
        <dbReference type="ARBA" id="ARBA00023180"/>
    </source>
</evidence>
<dbReference type="InterPro" id="IPR013151">
    <property type="entry name" value="Immunoglobulin_dom"/>
</dbReference>
<evidence type="ECO:0000313" key="21">
    <source>
        <dbReference type="Proteomes" id="UP000265020"/>
    </source>
</evidence>
<dbReference type="CDD" id="cd05857">
    <property type="entry name" value="IgI_2_FGFR"/>
    <property type="match status" value="1"/>
</dbReference>
<keyword evidence="15" id="KW-0675">Receptor</keyword>
<evidence type="ECO:0000256" key="4">
    <source>
        <dbReference type="ARBA" id="ARBA00022679"/>
    </source>
</evidence>
<organism evidence="20 21">
    <name type="scientific">Cyprinodon variegatus</name>
    <name type="common">Sheepshead minnow</name>
    <dbReference type="NCBI Taxonomy" id="28743"/>
    <lineage>
        <taxon>Eukaryota</taxon>
        <taxon>Metazoa</taxon>
        <taxon>Chordata</taxon>
        <taxon>Craniata</taxon>
        <taxon>Vertebrata</taxon>
        <taxon>Euteleostomi</taxon>
        <taxon>Actinopterygii</taxon>
        <taxon>Neopterygii</taxon>
        <taxon>Teleostei</taxon>
        <taxon>Neoteleostei</taxon>
        <taxon>Acanthomorphata</taxon>
        <taxon>Ovalentaria</taxon>
        <taxon>Atherinomorphae</taxon>
        <taxon>Cyprinodontiformes</taxon>
        <taxon>Cyprinodontidae</taxon>
        <taxon>Cyprinodon</taxon>
    </lineage>
</organism>
<dbReference type="GO" id="GO:0005886">
    <property type="term" value="C:plasma membrane"/>
    <property type="evidence" value="ECO:0007669"/>
    <property type="project" value="TreeGrafter"/>
</dbReference>
<evidence type="ECO:0000256" key="2">
    <source>
        <dbReference type="ARBA" id="ARBA00011902"/>
    </source>
</evidence>
<reference evidence="20" key="1">
    <citation type="submission" date="2025-08" db="UniProtKB">
        <authorList>
            <consortium name="Ensembl"/>
        </authorList>
    </citation>
    <scope>IDENTIFICATION</scope>
</reference>
<keyword evidence="17" id="KW-0393">Immunoglobulin domain</keyword>
<dbReference type="GO" id="GO:0005007">
    <property type="term" value="F:fibroblast growth factor receptor activity"/>
    <property type="evidence" value="ECO:0007669"/>
    <property type="project" value="TreeGrafter"/>
</dbReference>
<dbReference type="InterPro" id="IPR003598">
    <property type="entry name" value="Ig_sub2"/>
</dbReference>
<dbReference type="PROSITE" id="PS50835">
    <property type="entry name" value="IG_LIKE"/>
    <property type="match status" value="3"/>
</dbReference>
<evidence type="ECO:0000256" key="18">
    <source>
        <dbReference type="SAM" id="SignalP"/>
    </source>
</evidence>
<evidence type="ECO:0000259" key="19">
    <source>
        <dbReference type="PROSITE" id="PS50835"/>
    </source>
</evidence>
<evidence type="ECO:0000256" key="11">
    <source>
        <dbReference type="ARBA" id="ARBA00022989"/>
    </source>
</evidence>
<keyword evidence="8" id="KW-0547">Nucleotide-binding</keyword>
<evidence type="ECO:0000256" key="10">
    <source>
        <dbReference type="ARBA" id="ARBA00022840"/>
    </source>
</evidence>
<dbReference type="FunFam" id="2.60.40.10:FF:000020">
    <property type="entry name" value="Fibroblast growth factor receptor"/>
    <property type="match status" value="1"/>
</dbReference>
<dbReference type="InterPro" id="IPR036179">
    <property type="entry name" value="Ig-like_dom_sf"/>
</dbReference>
<keyword evidence="6 18" id="KW-0732">Signal</keyword>
<keyword evidence="13" id="KW-0829">Tyrosine-protein kinase</keyword>
<keyword evidence="14" id="KW-1015">Disulfide bond</keyword>
<dbReference type="AlphaFoldDB" id="A0A3Q2CHT2"/>
<dbReference type="SMART" id="SM00409">
    <property type="entry name" value="IG"/>
    <property type="match status" value="3"/>
</dbReference>
<evidence type="ECO:0000256" key="17">
    <source>
        <dbReference type="ARBA" id="ARBA00023319"/>
    </source>
</evidence>